<dbReference type="AlphaFoldDB" id="A0A914RS99"/>
<name>A0A914RS99_PAREQ</name>
<organism evidence="1 2">
    <name type="scientific">Parascaris equorum</name>
    <name type="common">Equine roundworm</name>
    <dbReference type="NCBI Taxonomy" id="6256"/>
    <lineage>
        <taxon>Eukaryota</taxon>
        <taxon>Metazoa</taxon>
        <taxon>Ecdysozoa</taxon>
        <taxon>Nematoda</taxon>
        <taxon>Chromadorea</taxon>
        <taxon>Rhabditida</taxon>
        <taxon>Spirurina</taxon>
        <taxon>Ascaridomorpha</taxon>
        <taxon>Ascaridoidea</taxon>
        <taxon>Ascarididae</taxon>
        <taxon>Parascaris</taxon>
    </lineage>
</organism>
<proteinExistence type="predicted"/>
<dbReference type="WBParaSite" id="PEQ_0000918801-mRNA-1">
    <property type="protein sequence ID" value="PEQ_0000918801-mRNA-1"/>
    <property type="gene ID" value="PEQ_0000918801"/>
</dbReference>
<reference evidence="2" key="1">
    <citation type="submission" date="2022-11" db="UniProtKB">
        <authorList>
            <consortium name="WormBaseParasite"/>
        </authorList>
    </citation>
    <scope>IDENTIFICATION</scope>
</reference>
<evidence type="ECO:0000313" key="2">
    <source>
        <dbReference type="WBParaSite" id="PEQ_0000918801-mRNA-1"/>
    </source>
</evidence>
<keyword evidence="1" id="KW-1185">Reference proteome</keyword>
<accession>A0A914RS99</accession>
<dbReference type="Proteomes" id="UP000887564">
    <property type="component" value="Unplaced"/>
</dbReference>
<sequence>MLNIDRAAASHCRMRVGALPHTTFIGALFKRTYSRILEY</sequence>
<evidence type="ECO:0000313" key="1">
    <source>
        <dbReference type="Proteomes" id="UP000887564"/>
    </source>
</evidence>
<protein>
    <submittedName>
        <fullName evidence="2">Uncharacterized protein</fullName>
    </submittedName>
</protein>